<evidence type="ECO:0000256" key="1">
    <source>
        <dbReference type="ARBA" id="ARBA00022741"/>
    </source>
</evidence>
<keyword evidence="5" id="KW-1185">Reference proteome</keyword>
<evidence type="ECO:0000313" key="5">
    <source>
        <dbReference type="Proteomes" id="UP001217089"/>
    </source>
</evidence>
<evidence type="ECO:0000256" key="2">
    <source>
        <dbReference type="ARBA" id="ARBA00022840"/>
    </source>
</evidence>
<dbReference type="PANTHER" id="PTHR24346:SF84">
    <property type="entry name" value="TESTIS SPECIFIC SERINE KINASE 5"/>
    <property type="match status" value="1"/>
</dbReference>
<comment type="caution">
    <text evidence="4">The sequence shown here is derived from an EMBL/GenBank/DDBJ whole genome shotgun (WGS) entry which is preliminary data.</text>
</comment>
<dbReference type="EMBL" id="JARBDR010000440">
    <property type="protein sequence ID" value="KAJ8312732.1"/>
    <property type="molecule type" value="Genomic_DNA"/>
</dbReference>
<organism evidence="4 5">
    <name type="scientific">Tegillarca granosa</name>
    <name type="common">Malaysian cockle</name>
    <name type="synonym">Anadara granosa</name>
    <dbReference type="NCBI Taxonomy" id="220873"/>
    <lineage>
        <taxon>Eukaryota</taxon>
        <taxon>Metazoa</taxon>
        <taxon>Spiralia</taxon>
        <taxon>Lophotrochozoa</taxon>
        <taxon>Mollusca</taxon>
        <taxon>Bivalvia</taxon>
        <taxon>Autobranchia</taxon>
        <taxon>Pteriomorphia</taxon>
        <taxon>Arcoida</taxon>
        <taxon>Arcoidea</taxon>
        <taxon>Arcidae</taxon>
        <taxon>Tegillarca</taxon>
    </lineage>
</organism>
<keyword evidence="1" id="KW-0547">Nucleotide-binding</keyword>
<dbReference type="PROSITE" id="PS00108">
    <property type="entry name" value="PROTEIN_KINASE_ST"/>
    <property type="match status" value="1"/>
</dbReference>
<name>A0ABQ9FA63_TEGGR</name>
<dbReference type="InterPro" id="IPR000719">
    <property type="entry name" value="Prot_kinase_dom"/>
</dbReference>
<dbReference type="InterPro" id="IPR008271">
    <property type="entry name" value="Ser/Thr_kinase_AS"/>
</dbReference>
<dbReference type="SUPFAM" id="SSF56112">
    <property type="entry name" value="Protein kinase-like (PK-like)"/>
    <property type="match status" value="1"/>
</dbReference>
<gene>
    <name evidence="4" type="ORF">KUTeg_010105</name>
</gene>
<dbReference type="Pfam" id="PF00069">
    <property type="entry name" value="Pkinase"/>
    <property type="match status" value="1"/>
</dbReference>
<dbReference type="Gene3D" id="1.10.510.10">
    <property type="entry name" value="Transferase(Phosphotransferase) domain 1"/>
    <property type="match status" value="1"/>
</dbReference>
<dbReference type="SMART" id="SM00220">
    <property type="entry name" value="S_TKc"/>
    <property type="match status" value="1"/>
</dbReference>
<dbReference type="Proteomes" id="UP001217089">
    <property type="component" value="Unassembled WGS sequence"/>
</dbReference>
<evidence type="ECO:0000259" key="3">
    <source>
        <dbReference type="PROSITE" id="PS50011"/>
    </source>
</evidence>
<proteinExistence type="predicted"/>
<sequence>MPLIIRENPFRRKQNQKRNEQPYKRKRSMFECKTPDPKELSSEIIKADCLNHGYRLIRTLGEGAYAKVKLAEVMPSKLARNEAMSELAADTGELQVAIKVISQRRVPKEFLRKFLPRELDNHCNLARHPHVVQIYETFSTDEHVYIVMDYCAKGDLLDLINKHIGDNQRGIGEAASRKIFNQLCQALRHIHNNGIVHRDLKCENVLLDENLDVKLTDFGFSCYVPDRGTLLKTTCGSYAYTAPEVIKCKSYDAFKSDTWSIGIILFAMANGRLPFNDAQLSEMDEEMRMQRLKFERTISFENYFSIIQQTGLQLMRYLKILGLLARNQYLVKFIINLNGSFHV</sequence>
<protein>
    <recommendedName>
        <fullName evidence="3">Protein kinase domain-containing protein</fullName>
    </recommendedName>
</protein>
<dbReference type="InterPro" id="IPR011009">
    <property type="entry name" value="Kinase-like_dom_sf"/>
</dbReference>
<accession>A0ABQ9FA63</accession>
<dbReference type="PROSITE" id="PS50011">
    <property type="entry name" value="PROTEIN_KINASE_DOM"/>
    <property type="match status" value="1"/>
</dbReference>
<reference evidence="4 5" key="1">
    <citation type="submission" date="2022-12" db="EMBL/GenBank/DDBJ databases">
        <title>Chromosome-level genome of Tegillarca granosa.</title>
        <authorList>
            <person name="Kim J."/>
        </authorList>
    </citation>
    <scope>NUCLEOTIDE SEQUENCE [LARGE SCALE GENOMIC DNA]</scope>
    <source>
        <strain evidence="4">Teg-2019</strain>
        <tissue evidence="4">Adductor muscle</tissue>
    </source>
</reference>
<dbReference type="PANTHER" id="PTHR24346">
    <property type="entry name" value="MAP/MICROTUBULE AFFINITY-REGULATING KINASE"/>
    <property type="match status" value="1"/>
</dbReference>
<keyword evidence="2" id="KW-0067">ATP-binding</keyword>
<evidence type="ECO:0000313" key="4">
    <source>
        <dbReference type="EMBL" id="KAJ8312732.1"/>
    </source>
</evidence>
<feature type="domain" description="Protein kinase" evidence="3">
    <location>
        <begin position="54"/>
        <end position="343"/>
    </location>
</feature>